<evidence type="ECO:0000313" key="1">
    <source>
        <dbReference type="EMBL" id="KAE8397470.1"/>
    </source>
</evidence>
<dbReference type="GeneID" id="43668491"/>
<dbReference type="AlphaFoldDB" id="A0A5N7CTH7"/>
<dbReference type="Proteomes" id="UP000325579">
    <property type="component" value="Unassembled WGS sequence"/>
</dbReference>
<organism evidence="1 2">
    <name type="scientific">Aspergillus pseudonomiae</name>
    <dbReference type="NCBI Taxonomy" id="1506151"/>
    <lineage>
        <taxon>Eukaryota</taxon>
        <taxon>Fungi</taxon>
        <taxon>Dikarya</taxon>
        <taxon>Ascomycota</taxon>
        <taxon>Pezizomycotina</taxon>
        <taxon>Eurotiomycetes</taxon>
        <taxon>Eurotiomycetidae</taxon>
        <taxon>Eurotiales</taxon>
        <taxon>Aspergillaceae</taxon>
        <taxon>Aspergillus</taxon>
        <taxon>Aspergillus subgen. Circumdati</taxon>
    </lineage>
</organism>
<proteinExistence type="predicted"/>
<reference evidence="1 2" key="1">
    <citation type="submission" date="2019-04" db="EMBL/GenBank/DDBJ databases">
        <authorList>
            <consortium name="DOE Joint Genome Institute"/>
            <person name="Mondo S."/>
            <person name="Kjaerbolling I."/>
            <person name="Vesth T."/>
            <person name="Frisvad J.C."/>
            <person name="Nybo J.L."/>
            <person name="Theobald S."/>
            <person name="Kildgaard S."/>
            <person name="Isbrandt T."/>
            <person name="Kuo A."/>
            <person name="Sato A."/>
            <person name="Lyhne E.K."/>
            <person name="Kogle M.E."/>
            <person name="Wiebenga A."/>
            <person name="Kun R.S."/>
            <person name="Lubbers R.J."/>
            <person name="Makela M.R."/>
            <person name="Barry K."/>
            <person name="Chovatia M."/>
            <person name="Clum A."/>
            <person name="Daum C."/>
            <person name="Haridas S."/>
            <person name="He G."/>
            <person name="LaButti K."/>
            <person name="Lipzen A."/>
            <person name="Riley R."/>
            <person name="Salamov A."/>
            <person name="Simmons B.A."/>
            <person name="Magnuson J.K."/>
            <person name="Henrissat B."/>
            <person name="Mortensen U.H."/>
            <person name="Larsen T.O."/>
            <person name="Devries R.P."/>
            <person name="Grigoriev I.V."/>
            <person name="Machida M."/>
            <person name="Baker S.E."/>
            <person name="Andersen M.R."/>
            <person name="Cantor M.N."/>
            <person name="Hua S.X."/>
        </authorList>
    </citation>
    <scope>NUCLEOTIDE SEQUENCE [LARGE SCALE GENOMIC DNA]</scope>
    <source>
        <strain evidence="1 2">CBS 119388</strain>
    </source>
</reference>
<dbReference type="EMBL" id="ML736893">
    <property type="protein sequence ID" value="KAE8397470.1"/>
    <property type="molecule type" value="Genomic_DNA"/>
</dbReference>
<protein>
    <submittedName>
        <fullName evidence="1">Uncharacterized protein</fullName>
    </submittedName>
</protein>
<dbReference type="RefSeq" id="XP_031934789.1">
    <property type="nucleotide sequence ID" value="XM_032083800.1"/>
</dbReference>
<name>A0A5N7CTH7_9EURO</name>
<evidence type="ECO:0000313" key="2">
    <source>
        <dbReference type="Proteomes" id="UP000325579"/>
    </source>
</evidence>
<accession>A0A5N7CTH7</accession>
<keyword evidence="2" id="KW-1185">Reference proteome</keyword>
<gene>
    <name evidence="1" type="ORF">BDV37DRAFT_265576</name>
</gene>
<sequence>MSGLGRRSYTIFNCTERCCTALRSSHNFFVKPAASAQTLRSRPDQPLAAAGTRIFLWIACQGGLLLVRPFDGSARKEESRMIPQDGCTCSGIIREWGP</sequence>